<dbReference type="OrthoDB" id="9812991at2"/>
<accession>A0A0E9MWD0</accession>
<dbReference type="Gene3D" id="3.30.479.30">
    <property type="entry name" value="Band 7 domain"/>
    <property type="match status" value="1"/>
</dbReference>
<proteinExistence type="predicted"/>
<evidence type="ECO:0000313" key="6">
    <source>
        <dbReference type="Proteomes" id="UP000033121"/>
    </source>
</evidence>
<reference evidence="5 6" key="1">
    <citation type="submission" date="2015-04" db="EMBL/GenBank/DDBJ databases">
        <title>Whole genome shotgun sequence of Flavihumibacter petaseus NBRC 106054.</title>
        <authorList>
            <person name="Miyazawa S."/>
            <person name="Hosoyama A."/>
            <person name="Hashimoto M."/>
            <person name="Noguchi M."/>
            <person name="Tsuchikane K."/>
            <person name="Ohji S."/>
            <person name="Yamazoe A."/>
            <person name="Ichikawa N."/>
            <person name="Kimura A."/>
            <person name="Fujita N."/>
        </authorList>
    </citation>
    <scope>NUCLEOTIDE SEQUENCE [LARGE SCALE GENOMIC DNA]</scope>
    <source>
        <strain evidence="5 6">NBRC 106054</strain>
    </source>
</reference>
<evidence type="ECO:0000313" key="5">
    <source>
        <dbReference type="EMBL" id="GAO41410.1"/>
    </source>
</evidence>
<dbReference type="STRING" id="1220578.FPE01S_01_04220"/>
<dbReference type="GO" id="GO:0016020">
    <property type="term" value="C:membrane"/>
    <property type="evidence" value="ECO:0007669"/>
    <property type="project" value="UniProtKB-SubCell"/>
</dbReference>
<keyword evidence="3" id="KW-1133">Transmembrane helix</keyword>
<keyword evidence="2" id="KW-0175">Coiled coil</keyword>
<evidence type="ECO:0000256" key="3">
    <source>
        <dbReference type="SAM" id="Phobius"/>
    </source>
</evidence>
<organism evidence="5 6">
    <name type="scientific">Flavihumibacter petaseus NBRC 106054</name>
    <dbReference type="NCBI Taxonomy" id="1220578"/>
    <lineage>
        <taxon>Bacteria</taxon>
        <taxon>Pseudomonadati</taxon>
        <taxon>Bacteroidota</taxon>
        <taxon>Chitinophagia</taxon>
        <taxon>Chitinophagales</taxon>
        <taxon>Chitinophagaceae</taxon>
        <taxon>Flavihumibacter</taxon>
    </lineage>
</organism>
<dbReference type="InterPro" id="IPR036013">
    <property type="entry name" value="Band_7/SPFH_dom_sf"/>
</dbReference>
<feature type="transmembrane region" description="Helical" evidence="3">
    <location>
        <begin position="38"/>
        <end position="57"/>
    </location>
</feature>
<dbReference type="AlphaFoldDB" id="A0A0E9MWD0"/>
<feature type="domain" description="Band 7" evidence="4">
    <location>
        <begin position="61"/>
        <end position="245"/>
    </location>
</feature>
<keyword evidence="3" id="KW-0812">Transmembrane</keyword>
<evidence type="ECO:0000259" key="4">
    <source>
        <dbReference type="Pfam" id="PF01145"/>
    </source>
</evidence>
<keyword evidence="3" id="KW-0472">Membrane</keyword>
<dbReference type="Proteomes" id="UP000033121">
    <property type="component" value="Unassembled WGS sequence"/>
</dbReference>
<dbReference type="Pfam" id="PF01145">
    <property type="entry name" value="Band_7"/>
    <property type="match status" value="1"/>
</dbReference>
<keyword evidence="6" id="KW-1185">Reference proteome</keyword>
<dbReference type="PANTHER" id="PTHR42911:SF1">
    <property type="entry name" value="MODULATOR OF FTSH PROTEASE HFLC"/>
    <property type="match status" value="1"/>
</dbReference>
<dbReference type="SUPFAM" id="SSF117892">
    <property type="entry name" value="Band 7/SPFH domain"/>
    <property type="match status" value="1"/>
</dbReference>
<feature type="coiled-coil region" evidence="2">
    <location>
        <begin position="232"/>
        <end position="261"/>
    </location>
</feature>
<evidence type="ECO:0000256" key="1">
    <source>
        <dbReference type="ARBA" id="ARBA00004167"/>
    </source>
</evidence>
<protein>
    <recommendedName>
        <fullName evidence="4">Band 7 domain-containing protein</fullName>
    </recommendedName>
</protein>
<sequence>MISFLLFLCLFFVIGFLLKVFRKSSYVSESGRFQAAALWRPAAAVIATFLVLAINPIDVERIDAGSVGIKVSNIGDQRGVGKSEYVTGWVFYNSWISRIYEFPIHQQHIDYEENDIVTKGGFRATIKPSFNYSINPGNVADMFQNLRVGVKEMEQGWLKNAIVGSVNDVANRYTVDSIFNHREEFESAIVKECNKRVSQWFNVSQLRTNIVPPKEISESIVAKTRAIQEVQVAENQRQVAVAEAERKIAEARGDSAQAVIQAAGRAEAIRKEQMSLSPLYIEYIKIQKWSGQVPTTVAGSGTGLLIQLPKAGREE</sequence>
<gene>
    <name evidence="5" type="ORF">FPE01S_01_04220</name>
</gene>
<dbReference type="EMBL" id="BBWV01000001">
    <property type="protein sequence ID" value="GAO41410.1"/>
    <property type="molecule type" value="Genomic_DNA"/>
</dbReference>
<dbReference type="InterPro" id="IPR001107">
    <property type="entry name" value="Band_7"/>
</dbReference>
<comment type="subcellular location">
    <subcellularLocation>
        <location evidence="1">Membrane</location>
        <topology evidence="1">Single-pass membrane protein</topology>
    </subcellularLocation>
</comment>
<evidence type="ECO:0000256" key="2">
    <source>
        <dbReference type="SAM" id="Coils"/>
    </source>
</evidence>
<dbReference type="RefSeq" id="WP_046367279.1">
    <property type="nucleotide sequence ID" value="NZ_BBWV01000001.1"/>
</dbReference>
<name>A0A0E9MWD0_9BACT</name>
<dbReference type="PANTHER" id="PTHR42911">
    <property type="entry name" value="MODULATOR OF FTSH PROTEASE HFLC"/>
    <property type="match status" value="1"/>
</dbReference>
<comment type="caution">
    <text evidence="5">The sequence shown here is derived from an EMBL/GenBank/DDBJ whole genome shotgun (WGS) entry which is preliminary data.</text>
</comment>